<comment type="caution">
    <text evidence="2">The sequence shown here is derived from an EMBL/GenBank/DDBJ whole genome shotgun (WGS) entry which is preliminary data.</text>
</comment>
<dbReference type="STRING" id="1817832.A3J48_01225"/>
<gene>
    <name evidence="2" type="ORF">A3J48_01225</name>
</gene>
<keyword evidence="1" id="KW-1133">Transmembrane helix</keyword>
<proteinExistence type="predicted"/>
<evidence type="ECO:0000313" key="2">
    <source>
        <dbReference type="EMBL" id="OGE84817.1"/>
    </source>
</evidence>
<accession>A0A1F5P4D0</accession>
<dbReference type="AlphaFoldDB" id="A0A1F5P4D0"/>
<evidence type="ECO:0000256" key="1">
    <source>
        <dbReference type="SAM" id="Phobius"/>
    </source>
</evidence>
<sequence length="286" mass="31052">MEPQNQNQNTASDLSESIYTRPGFFDRLKLLFGDFLFNLSHRTKAILLVIAGFIILVILALTFTKSILPALLSPDNGAGGTVSDFRGIIIEETTLLPRTENTAVAVVHLRNPNISHGLSRLFYSWSATSGTELIEAGEGTTYILPDQDKFLVVPITKGLPAKLDFELKPHRADFIVPLLGEGVGLAAVNVTGLNSDHDFVVSGKISNTTGYVFYTTDVAVLLRQPNGQLLAAVSTKLEKMGPGEFRDFNLIWPRNLPGDVVVDVRPNVNKLSDVEFGLPTKGGAGF</sequence>
<protein>
    <submittedName>
        <fullName evidence="2">Uncharacterized protein</fullName>
    </submittedName>
</protein>
<reference evidence="2 3" key="1">
    <citation type="journal article" date="2016" name="Nat. Commun.">
        <title>Thousands of microbial genomes shed light on interconnected biogeochemical processes in an aquifer system.</title>
        <authorList>
            <person name="Anantharaman K."/>
            <person name="Brown C.T."/>
            <person name="Hug L.A."/>
            <person name="Sharon I."/>
            <person name="Castelle C.J."/>
            <person name="Probst A.J."/>
            <person name="Thomas B.C."/>
            <person name="Singh A."/>
            <person name="Wilkins M.J."/>
            <person name="Karaoz U."/>
            <person name="Brodie E.L."/>
            <person name="Williams K.H."/>
            <person name="Hubbard S.S."/>
            <person name="Banfield J.F."/>
        </authorList>
    </citation>
    <scope>NUCLEOTIDE SEQUENCE [LARGE SCALE GENOMIC DNA]</scope>
</reference>
<name>A0A1F5P4D0_9BACT</name>
<evidence type="ECO:0000313" key="3">
    <source>
        <dbReference type="Proteomes" id="UP000176786"/>
    </source>
</evidence>
<dbReference type="EMBL" id="MFES01000034">
    <property type="protein sequence ID" value="OGE84817.1"/>
    <property type="molecule type" value="Genomic_DNA"/>
</dbReference>
<feature type="transmembrane region" description="Helical" evidence="1">
    <location>
        <begin position="45"/>
        <end position="63"/>
    </location>
</feature>
<keyword evidence="1" id="KW-0812">Transmembrane</keyword>
<keyword evidence="1" id="KW-0472">Membrane</keyword>
<organism evidence="2 3">
    <name type="scientific">Candidatus Doudnabacteria bacterium RIFCSPHIGHO2_02_FULL_46_11</name>
    <dbReference type="NCBI Taxonomy" id="1817832"/>
    <lineage>
        <taxon>Bacteria</taxon>
        <taxon>Candidatus Doudnaibacteriota</taxon>
    </lineage>
</organism>
<dbReference type="Proteomes" id="UP000176786">
    <property type="component" value="Unassembled WGS sequence"/>
</dbReference>